<organism evidence="2 3">
    <name type="scientific">Sphingobacterium athyrii</name>
    <dbReference type="NCBI Taxonomy" id="2152717"/>
    <lineage>
        <taxon>Bacteria</taxon>
        <taxon>Pseudomonadati</taxon>
        <taxon>Bacteroidota</taxon>
        <taxon>Sphingobacteriia</taxon>
        <taxon>Sphingobacteriales</taxon>
        <taxon>Sphingobacteriaceae</taxon>
        <taxon>Sphingobacterium</taxon>
    </lineage>
</organism>
<comment type="caution">
    <text evidence="2">The sequence shown here is derived from an EMBL/GenBank/DDBJ whole genome shotgun (WGS) entry which is preliminary data.</text>
</comment>
<keyword evidence="3" id="KW-1185">Reference proteome</keyword>
<accession>A0A363NUV5</accession>
<name>A0A363NUV5_9SPHI</name>
<reference evidence="2 3" key="1">
    <citation type="submission" date="2018-04" db="EMBL/GenBank/DDBJ databases">
        <title>Sphingobacterium sp. M46 Genome.</title>
        <authorList>
            <person name="Cheng J."/>
            <person name="Li Y."/>
        </authorList>
    </citation>
    <scope>NUCLEOTIDE SEQUENCE [LARGE SCALE GENOMIC DNA]</scope>
    <source>
        <strain evidence="2 3">M46</strain>
    </source>
</reference>
<sequence>MAWFSLTGPNASHPDSYTLQGSQPTCPGTERICAIQANADGNNKPIITTALYAEMVDALDTQTPSANVKLKDRA</sequence>
<dbReference type="Proteomes" id="UP000250831">
    <property type="component" value="Unassembled WGS sequence"/>
</dbReference>
<dbReference type="AlphaFoldDB" id="A0A363NUV5"/>
<proteinExistence type="predicted"/>
<feature type="region of interest" description="Disordered" evidence="1">
    <location>
        <begin position="1"/>
        <end position="23"/>
    </location>
</feature>
<dbReference type="OrthoDB" id="712355at2"/>
<dbReference type="RefSeq" id="WP_108634502.1">
    <property type="nucleotide sequence ID" value="NZ_QCXX01000003.1"/>
</dbReference>
<evidence type="ECO:0000313" key="3">
    <source>
        <dbReference type="Proteomes" id="UP000250831"/>
    </source>
</evidence>
<gene>
    <name evidence="2" type="ORF">DCO56_14630</name>
</gene>
<evidence type="ECO:0000313" key="2">
    <source>
        <dbReference type="EMBL" id="PUV24574.1"/>
    </source>
</evidence>
<feature type="compositionally biased region" description="Polar residues" evidence="1">
    <location>
        <begin position="7"/>
        <end position="23"/>
    </location>
</feature>
<dbReference type="EMBL" id="QCXX01000003">
    <property type="protein sequence ID" value="PUV24574.1"/>
    <property type="molecule type" value="Genomic_DNA"/>
</dbReference>
<protein>
    <submittedName>
        <fullName evidence="2">Uncharacterized protein</fullName>
    </submittedName>
</protein>
<evidence type="ECO:0000256" key="1">
    <source>
        <dbReference type="SAM" id="MobiDB-lite"/>
    </source>
</evidence>